<dbReference type="RefSeq" id="WP_069568992.1">
    <property type="nucleotide sequence ID" value="NZ_CP017157.1"/>
</dbReference>
<dbReference type="AlphaFoldDB" id="A0A1D7VJT8"/>
<protein>
    <recommendedName>
        <fullName evidence="5">Secreted protein</fullName>
    </recommendedName>
</protein>
<feature type="region of interest" description="Disordered" evidence="1">
    <location>
        <begin position="128"/>
        <end position="179"/>
    </location>
</feature>
<keyword evidence="2" id="KW-0732">Signal</keyword>
<evidence type="ECO:0000313" key="4">
    <source>
        <dbReference type="Proteomes" id="UP000094094"/>
    </source>
</evidence>
<organism evidence="3 4">
    <name type="scientific">Streptomyces lydicus</name>
    <dbReference type="NCBI Taxonomy" id="47763"/>
    <lineage>
        <taxon>Bacteria</taxon>
        <taxon>Bacillati</taxon>
        <taxon>Actinomycetota</taxon>
        <taxon>Actinomycetes</taxon>
        <taxon>Kitasatosporales</taxon>
        <taxon>Streptomycetaceae</taxon>
        <taxon>Streptomyces</taxon>
    </lineage>
</organism>
<dbReference type="EMBL" id="CP017157">
    <property type="protein sequence ID" value="AOP47035.1"/>
    <property type="molecule type" value="Genomic_DNA"/>
</dbReference>
<keyword evidence="4" id="KW-1185">Reference proteome</keyword>
<gene>
    <name evidence="3" type="ORF">SL103_12925</name>
</gene>
<feature type="signal peptide" evidence="2">
    <location>
        <begin position="1"/>
        <end position="21"/>
    </location>
</feature>
<dbReference type="OrthoDB" id="4219231at2"/>
<evidence type="ECO:0000256" key="2">
    <source>
        <dbReference type="SAM" id="SignalP"/>
    </source>
</evidence>
<evidence type="ECO:0000313" key="3">
    <source>
        <dbReference type="EMBL" id="AOP47035.1"/>
    </source>
</evidence>
<feature type="chain" id="PRO_5009100990" description="Secreted protein" evidence="2">
    <location>
        <begin position="22"/>
        <end position="179"/>
    </location>
</feature>
<proteinExistence type="predicted"/>
<feature type="region of interest" description="Disordered" evidence="1">
    <location>
        <begin position="22"/>
        <end position="53"/>
    </location>
</feature>
<feature type="compositionally biased region" description="Low complexity" evidence="1">
    <location>
        <begin position="22"/>
        <end position="37"/>
    </location>
</feature>
<dbReference type="Proteomes" id="UP000094094">
    <property type="component" value="Chromosome"/>
</dbReference>
<name>A0A1D7VJT8_9ACTN</name>
<evidence type="ECO:0000256" key="1">
    <source>
        <dbReference type="SAM" id="MobiDB-lite"/>
    </source>
</evidence>
<dbReference type="KEGG" id="slc:SL103_12925"/>
<evidence type="ECO:0008006" key="5">
    <source>
        <dbReference type="Google" id="ProtNLM"/>
    </source>
</evidence>
<accession>A0A1D7VJT8</accession>
<reference evidence="3 4" key="1">
    <citation type="submission" date="2016-09" db="EMBL/GenBank/DDBJ databases">
        <title>Complete genome sequencing of Streptomyces lydicus 103 and metabolic pathways analysis of antibiotic biosynthesis.</title>
        <authorList>
            <person name="Jia N."/>
            <person name="Ding M.-Z."/>
            <person name="Gao F."/>
            <person name="Yuan Y.-J."/>
        </authorList>
    </citation>
    <scope>NUCLEOTIDE SEQUENCE [LARGE SCALE GENOMIC DNA]</scope>
    <source>
        <strain evidence="3 4">103</strain>
    </source>
</reference>
<dbReference type="PROSITE" id="PS51257">
    <property type="entry name" value="PROKAR_LIPOPROTEIN"/>
    <property type="match status" value="1"/>
</dbReference>
<sequence length="179" mass="18073">MRRLIAVPTVLLALATAGCGAEEGGEASTAAPSSAGTDPQRSGAPSVPVPGQSVQCGDIADVLSEGEDVTLFADPGADGTVGCAEARDVMAEFFLRAPQESGDGRGTLSVRGWLCQYESGPTGTWVTSCRKGKREMHTEEASGQGSGPSEDPGSPDGSQLPTLPGDPSAPVGEPSTEEL</sequence>